<evidence type="ECO:0000313" key="1">
    <source>
        <dbReference type="EMBL" id="KAJ7689185.1"/>
    </source>
</evidence>
<dbReference type="EMBL" id="JARKIE010000074">
    <property type="protein sequence ID" value="KAJ7689185.1"/>
    <property type="molecule type" value="Genomic_DNA"/>
</dbReference>
<keyword evidence="2" id="KW-1185">Reference proteome</keyword>
<organism evidence="1 2">
    <name type="scientific">Mycena rosella</name>
    <name type="common">Pink bonnet</name>
    <name type="synonym">Agaricus rosellus</name>
    <dbReference type="NCBI Taxonomy" id="1033263"/>
    <lineage>
        <taxon>Eukaryota</taxon>
        <taxon>Fungi</taxon>
        <taxon>Dikarya</taxon>
        <taxon>Basidiomycota</taxon>
        <taxon>Agaricomycotina</taxon>
        <taxon>Agaricomycetes</taxon>
        <taxon>Agaricomycetidae</taxon>
        <taxon>Agaricales</taxon>
        <taxon>Marasmiineae</taxon>
        <taxon>Mycenaceae</taxon>
        <taxon>Mycena</taxon>
    </lineage>
</organism>
<evidence type="ECO:0000313" key="2">
    <source>
        <dbReference type="Proteomes" id="UP001221757"/>
    </source>
</evidence>
<reference evidence="1" key="1">
    <citation type="submission" date="2023-03" db="EMBL/GenBank/DDBJ databases">
        <title>Massive genome expansion in bonnet fungi (Mycena s.s.) driven by repeated elements and novel gene families across ecological guilds.</title>
        <authorList>
            <consortium name="Lawrence Berkeley National Laboratory"/>
            <person name="Harder C.B."/>
            <person name="Miyauchi S."/>
            <person name="Viragh M."/>
            <person name="Kuo A."/>
            <person name="Thoen E."/>
            <person name="Andreopoulos B."/>
            <person name="Lu D."/>
            <person name="Skrede I."/>
            <person name="Drula E."/>
            <person name="Henrissat B."/>
            <person name="Morin E."/>
            <person name="Kohler A."/>
            <person name="Barry K."/>
            <person name="LaButti K."/>
            <person name="Morin E."/>
            <person name="Salamov A."/>
            <person name="Lipzen A."/>
            <person name="Mereny Z."/>
            <person name="Hegedus B."/>
            <person name="Baldrian P."/>
            <person name="Stursova M."/>
            <person name="Weitz H."/>
            <person name="Taylor A."/>
            <person name="Grigoriev I.V."/>
            <person name="Nagy L.G."/>
            <person name="Martin F."/>
            <person name="Kauserud H."/>
        </authorList>
    </citation>
    <scope>NUCLEOTIDE SEQUENCE</scope>
    <source>
        <strain evidence="1">CBHHK067</strain>
    </source>
</reference>
<comment type="caution">
    <text evidence="1">The sequence shown here is derived from an EMBL/GenBank/DDBJ whole genome shotgun (WGS) entry which is preliminary data.</text>
</comment>
<evidence type="ECO:0008006" key="3">
    <source>
        <dbReference type="Google" id="ProtNLM"/>
    </source>
</evidence>
<dbReference type="AlphaFoldDB" id="A0AAD7DDN3"/>
<proteinExistence type="predicted"/>
<sequence length="67" mass="7713">MLRLGDMARQRGQFMKAVKLWETARPLFERSSQMRDVAQVDARLEQHHQSALANLIEHLGALSILEL</sequence>
<protein>
    <recommendedName>
        <fullName evidence="3">Tetratricopeptide repeat protein</fullName>
    </recommendedName>
</protein>
<dbReference type="Proteomes" id="UP001221757">
    <property type="component" value="Unassembled WGS sequence"/>
</dbReference>
<gene>
    <name evidence="1" type="ORF">B0H17DRAFT_1067236</name>
</gene>
<name>A0AAD7DDN3_MYCRO</name>
<accession>A0AAD7DDN3</accession>
<feature type="non-terminal residue" evidence="1">
    <location>
        <position position="67"/>
    </location>
</feature>